<sequence length="414" mass="45982">MSRPPAPFLPSLEGLRAVACSGIIITHVAFQTGSDTGSLINRMMARTDFFVPVFFALSGFLLWRRHRTDFSFSFDATSRRTIVGYYVKRIGRIFPAYLATVLIVIAFFPVAERPSVVQILANVTMTQIYVPDGLVGGLTHLWSLCVEMAFYLVLPLLAICYGRITQWWRITVIVALSVLSFGWAFIPAFADPPPPGGLNPHIMPPAFTAWFAVGFIAAELEAMVLAKVDNDRREELAVVRFLARFRWLFWLIAVGALVVAASDGPEGLTHSTPAEFARRTFYGLIFAAALIIPYAVSPRSPWLESAGMQALGRWSYSIFLWHMSMLSLVFPLLGIGLFQGYVIPVLLGTFVLTVPVAALSYSLVEEPSRRWINSWWKGVDARWRERGTQRSTERSTTEATATPVAPATSHESPA</sequence>
<accession>A0A418Q5V0</accession>
<feature type="transmembrane region" description="Helical" evidence="2">
    <location>
        <begin position="247"/>
        <end position="264"/>
    </location>
</feature>
<protein>
    <submittedName>
        <fullName evidence="4">Acyltransferase</fullName>
    </submittedName>
</protein>
<dbReference type="STRING" id="1451189.CFAL_01020"/>
<organism evidence="4 5">
    <name type="scientific">Corynebacterium falsenii</name>
    <dbReference type="NCBI Taxonomy" id="108486"/>
    <lineage>
        <taxon>Bacteria</taxon>
        <taxon>Bacillati</taxon>
        <taxon>Actinomycetota</taxon>
        <taxon>Actinomycetes</taxon>
        <taxon>Mycobacteriales</taxon>
        <taxon>Corynebacteriaceae</taxon>
        <taxon>Corynebacterium</taxon>
    </lineage>
</organism>
<feature type="transmembrane region" description="Helical" evidence="2">
    <location>
        <begin position="43"/>
        <end position="63"/>
    </location>
</feature>
<evidence type="ECO:0000259" key="3">
    <source>
        <dbReference type="Pfam" id="PF01757"/>
    </source>
</evidence>
<keyword evidence="2" id="KW-0472">Membrane</keyword>
<keyword evidence="4" id="KW-0012">Acyltransferase</keyword>
<dbReference type="EMBL" id="QXJK01000009">
    <property type="protein sequence ID" value="RIX34095.1"/>
    <property type="molecule type" value="Genomic_DNA"/>
</dbReference>
<dbReference type="GO" id="GO:0009103">
    <property type="term" value="P:lipopolysaccharide biosynthetic process"/>
    <property type="evidence" value="ECO:0007669"/>
    <property type="project" value="TreeGrafter"/>
</dbReference>
<keyword evidence="4" id="KW-0808">Transferase</keyword>
<dbReference type="Pfam" id="PF01757">
    <property type="entry name" value="Acyl_transf_3"/>
    <property type="match status" value="1"/>
</dbReference>
<evidence type="ECO:0000256" key="2">
    <source>
        <dbReference type="SAM" id="Phobius"/>
    </source>
</evidence>
<dbReference type="Proteomes" id="UP000285278">
    <property type="component" value="Unassembled WGS sequence"/>
</dbReference>
<name>A0A418Q5V0_9CORY</name>
<evidence type="ECO:0000256" key="1">
    <source>
        <dbReference type="SAM" id="MobiDB-lite"/>
    </source>
</evidence>
<feature type="transmembrane region" description="Helical" evidence="2">
    <location>
        <begin position="94"/>
        <end position="111"/>
    </location>
</feature>
<keyword evidence="2" id="KW-1133">Transmembrane helix</keyword>
<keyword evidence="5" id="KW-1185">Reference proteome</keyword>
<dbReference type="GO" id="GO:0016020">
    <property type="term" value="C:membrane"/>
    <property type="evidence" value="ECO:0007669"/>
    <property type="project" value="TreeGrafter"/>
</dbReference>
<gene>
    <name evidence="4" type="ORF">D3M95_08285</name>
</gene>
<evidence type="ECO:0000313" key="5">
    <source>
        <dbReference type="Proteomes" id="UP000285278"/>
    </source>
</evidence>
<feature type="transmembrane region" description="Helical" evidence="2">
    <location>
        <begin position="341"/>
        <end position="364"/>
    </location>
</feature>
<dbReference type="InterPro" id="IPR050879">
    <property type="entry name" value="Acyltransferase_3"/>
</dbReference>
<feature type="compositionally biased region" description="Low complexity" evidence="1">
    <location>
        <begin position="397"/>
        <end position="408"/>
    </location>
</feature>
<reference evidence="4 5" key="1">
    <citation type="submission" date="2018-09" db="EMBL/GenBank/DDBJ databases">
        <title>Optimization and identification of Corynebacterium falsenii FN1-14 from fish paste.</title>
        <authorList>
            <person name="Daroonpunt R."/>
            <person name="Tanasupawat S."/>
        </authorList>
    </citation>
    <scope>NUCLEOTIDE SEQUENCE [LARGE SCALE GENOMIC DNA]</scope>
    <source>
        <strain evidence="4 5">FN1-14</strain>
    </source>
</reference>
<feature type="transmembrane region" description="Helical" evidence="2">
    <location>
        <begin position="316"/>
        <end position="335"/>
    </location>
</feature>
<proteinExistence type="predicted"/>
<feature type="compositionally biased region" description="Basic and acidic residues" evidence="1">
    <location>
        <begin position="386"/>
        <end position="396"/>
    </location>
</feature>
<dbReference type="PANTHER" id="PTHR23028:SF53">
    <property type="entry name" value="ACYL_TRANSF_3 DOMAIN-CONTAINING PROTEIN"/>
    <property type="match status" value="1"/>
</dbReference>
<dbReference type="OrthoDB" id="5242306at2"/>
<keyword evidence="2" id="KW-0812">Transmembrane</keyword>
<feature type="region of interest" description="Disordered" evidence="1">
    <location>
        <begin position="386"/>
        <end position="414"/>
    </location>
</feature>
<evidence type="ECO:0000313" key="4">
    <source>
        <dbReference type="EMBL" id="RIX34095.1"/>
    </source>
</evidence>
<feature type="domain" description="Acyltransferase 3" evidence="3">
    <location>
        <begin position="10"/>
        <end position="360"/>
    </location>
</feature>
<dbReference type="GO" id="GO:0016747">
    <property type="term" value="F:acyltransferase activity, transferring groups other than amino-acyl groups"/>
    <property type="evidence" value="ECO:0007669"/>
    <property type="project" value="InterPro"/>
</dbReference>
<dbReference type="InterPro" id="IPR002656">
    <property type="entry name" value="Acyl_transf_3_dom"/>
</dbReference>
<feature type="transmembrane region" description="Helical" evidence="2">
    <location>
        <begin position="276"/>
        <end position="296"/>
    </location>
</feature>
<feature type="transmembrane region" description="Helical" evidence="2">
    <location>
        <begin position="167"/>
        <end position="186"/>
    </location>
</feature>
<feature type="transmembrane region" description="Helical" evidence="2">
    <location>
        <begin position="141"/>
        <end position="160"/>
    </location>
</feature>
<dbReference type="PANTHER" id="PTHR23028">
    <property type="entry name" value="ACETYLTRANSFERASE"/>
    <property type="match status" value="1"/>
</dbReference>
<dbReference type="AlphaFoldDB" id="A0A418Q5V0"/>
<feature type="transmembrane region" description="Helical" evidence="2">
    <location>
        <begin position="206"/>
        <end position="226"/>
    </location>
</feature>
<comment type="caution">
    <text evidence="4">The sequence shown here is derived from an EMBL/GenBank/DDBJ whole genome shotgun (WGS) entry which is preliminary data.</text>
</comment>